<organism evidence="1 2">
    <name type="scientific">Pterulicium gracile</name>
    <dbReference type="NCBI Taxonomy" id="1884261"/>
    <lineage>
        <taxon>Eukaryota</taxon>
        <taxon>Fungi</taxon>
        <taxon>Dikarya</taxon>
        <taxon>Basidiomycota</taxon>
        <taxon>Agaricomycotina</taxon>
        <taxon>Agaricomycetes</taxon>
        <taxon>Agaricomycetidae</taxon>
        <taxon>Agaricales</taxon>
        <taxon>Pleurotineae</taxon>
        <taxon>Pterulaceae</taxon>
        <taxon>Pterulicium</taxon>
    </lineage>
</organism>
<gene>
    <name evidence="1" type="ORF">BDV98DRAFT_577414</name>
</gene>
<reference evidence="1 2" key="1">
    <citation type="journal article" date="2019" name="Nat. Ecol. Evol.">
        <title>Megaphylogeny resolves global patterns of mushroom evolution.</title>
        <authorList>
            <person name="Varga T."/>
            <person name="Krizsan K."/>
            <person name="Foldi C."/>
            <person name="Dima B."/>
            <person name="Sanchez-Garcia M."/>
            <person name="Sanchez-Ramirez S."/>
            <person name="Szollosi G.J."/>
            <person name="Szarkandi J.G."/>
            <person name="Papp V."/>
            <person name="Albert L."/>
            <person name="Andreopoulos W."/>
            <person name="Angelini C."/>
            <person name="Antonin V."/>
            <person name="Barry K.W."/>
            <person name="Bougher N.L."/>
            <person name="Buchanan P."/>
            <person name="Buyck B."/>
            <person name="Bense V."/>
            <person name="Catcheside P."/>
            <person name="Chovatia M."/>
            <person name="Cooper J."/>
            <person name="Damon W."/>
            <person name="Desjardin D."/>
            <person name="Finy P."/>
            <person name="Geml J."/>
            <person name="Haridas S."/>
            <person name="Hughes K."/>
            <person name="Justo A."/>
            <person name="Karasinski D."/>
            <person name="Kautmanova I."/>
            <person name="Kiss B."/>
            <person name="Kocsube S."/>
            <person name="Kotiranta H."/>
            <person name="LaButti K.M."/>
            <person name="Lechner B.E."/>
            <person name="Liimatainen K."/>
            <person name="Lipzen A."/>
            <person name="Lukacs Z."/>
            <person name="Mihaltcheva S."/>
            <person name="Morgado L.N."/>
            <person name="Niskanen T."/>
            <person name="Noordeloos M.E."/>
            <person name="Ohm R.A."/>
            <person name="Ortiz-Santana B."/>
            <person name="Ovrebo C."/>
            <person name="Racz N."/>
            <person name="Riley R."/>
            <person name="Savchenko A."/>
            <person name="Shiryaev A."/>
            <person name="Soop K."/>
            <person name="Spirin V."/>
            <person name="Szebenyi C."/>
            <person name="Tomsovsky M."/>
            <person name="Tulloss R.E."/>
            <person name="Uehling J."/>
            <person name="Grigoriev I.V."/>
            <person name="Vagvolgyi C."/>
            <person name="Papp T."/>
            <person name="Martin F.M."/>
            <person name="Miettinen O."/>
            <person name="Hibbett D.S."/>
            <person name="Nagy L.G."/>
        </authorList>
    </citation>
    <scope>NUCLEOTIDE SEQUENCE [LARGE SCALE GENOMIC DNA]</scope>
    <source>
        <strain evidence="1 2">CBS 309.79</strain>
    </source>
</reference>
<evidence type="ECO:0000313" key="2">
    <source>
        <dbReference type="Proteomes" id="UP000305067"/>
    </source>
</evidence>
<keyword evidence="2" id="KW-1185">Reference proteome</keyword>
<sequence length="117" mass="13356">MVGATGRLCWSGTDKICEAALMSSGRRLIEHNRLRYCWWSVFRWPTRVCRCAIAFSTSWISVSVVLATSLASRWKLVPVEWWELHRGGSGNGLSNAWIEDSAQAVHGWSWMIIMKEL</sequence>
<accession>A0A5C3Q1F0</accession>
<dbReference type="Proteomes" id="UP000305067">
    <property type="component" value="Unassembled WGS sequence"/>
</dbReference>
<dbReference type="AlphaFoldDB" id="A0A5C3Q1F0"/>
<evidence type="ECO:0000313" key="1">
    <source>
        <dbReference type="EMBL" id="TFK95641.1"/>
    </source>
</evidence>
<name>A0A5C3Q1F0_9AGAR</name>
<dbReference type="EMBL" id="ML178878">
    <property type="protein sequence ID" value="TFK95641.1"/>
    <property type="molecule type" value="Genomic_DNA"/>
</dbReference>
<protein>
    <submittedName>
        <fullName evidence="1">Uncharacterized protein</fullName>
    </submittedName>
</protein>
<proteinExistence type="predicted"/>